<name>B3MV50_DROAN</name>
<dbReference type="PhylomeDB" id="B3MV50"/>
<dbReference type="EMBL" id="CH902624">
    <property type="protein sequence ID" value="EDV33115.1"/>
    <property type="molecule type" value="Genomic_DNA"/>
</dbReference>
<evidence type="ECO:0000256" key="2">
    <source>
        <dbReference type="ARBA" id="ARBA00022771"/>
    </source>
</evidence>
<dbReference type="GO" id="GO:0008270">
    <property type="term" value="F:zinc ion binding"/>
    <property type="evidence" value="ECO:0007669"/>
    <property type="project" value="UniProtKB-KW"/>
</dbReference>
<evidence type="ECO:0000256" key="1">
    <source>
        <dbReference type="ARBA" id="ARBA00022723"/>
    </source>
</evidence>
<evidence type="ECO:0000313" key="7">
    <source>
        <dbReference type="Proteomes" id="UP000007801"/>
    </source>
</evidence>
<dbReference type="InterPro" id="IPR039338">
    <property type="entry name" value="ZFTRAF1"/>
</dbReference>
<dbReference type="PROSITE" id="PS50145">
    <property type="entry name" value="ZF_TRAF"/>
    <property type="match status" value="1"/>
</dbReference>
<dbReference type="InterPro" id="IPR013083">
    <property type="entry name" value="Znf_RING/FYVE/PHD"/>
</dbReference>
<dbReference type="KEGG" id="dan:6504369"/>
<dbReference type="Pfam" id="PF02176">
    <property type="entry name" value="zf-TRAF"/>
    <property type="match status" value="1"/>
</dbReference>
<protein>
    <recommendedName>
        <fullName evidence="5">TRAF-type domain-containing protein</fullName>
    </recommendedName>
</protein>
<dbReference type="OrthoDB" id="193703at2759"/>
<dbReference type="InParanoid" id="B3MV50"/>
<dbReference type="eggNOG" id="KOG3002">
    <property type="taxonomic scope" value="Eukaryota"/>
</dbReference>
<dbReference type="PANTHER" id="PTHR23059">
    <property type="entry name" value="CYSTEINE AND HISTIDINE-RICH PROTEIN 1"/>
    <property type="match status" value="1"/>
</dbReference>
<evidence type="ECO:0000256" key="3">
    <source>
        <dbReference type="ARBA" id="ARBA00022833"/>
    </source>
</evidence>
<feature type="domain" description="TRAF-type" evidence="5">
    <location>
        <begin position="152"/>
        <end position="189"/>
    </location>
</feature>
<dbReference type="PANTHER" id="PTHR23059:SF4">
    <property type="entry name" value="ZINC FINGER TRAF-TYPE-CONTAINING PROTEIN 1"/>
    <property type="match status" value="1"/>
</dbReference>
<dbReference type="GeneID" id="6504369"/>
<evidence type="ECO:0000313" key="6">
    <source>
        <dbReference type="EMBL" id="EDV33115.1"/>
    </source>
</evidence>
<dbReference type="GO" id="GO:0005634">
    <property type="term" value="C:nucleus"/>
    <property type="evidence" value="ECO:0007669"/>
    <property type="project" value="TreeGrafter"/>
</dbReference>
<dbReference type="Gene3D" id="3.30.40.10">
    <property type="entry name" value="Zinc/RING finger domain, C3HC4 (zinc finger)"/>
    <property type="match status" value="1"/>
</dbReference>
<accession>B3MV50</accession>
<feature type="zinc finger region" description="TRAF-type" evidence="4">
    <location>
        <begin position="152"/>
        <end position="189"/>
    </location>
</feature>
<keyword evidence="1 4" id="KW-0479">Metal-binding</keyword>
<dbReference type="AlphaFoldDB" id="B3MV50"/>
<evidence type="ECO:0000259" key="5">
    <source>
        <dbReference type="PROSITE" id="PS50145"/>
    </source>
</evidence>
<dbReference type="SUPFAM" id="SSF57850">
    <property type="entry name" value="RING/U-box"/>
    <property type="match status" value="1"/>
</dbReference>
<dbReference type="HOGENOM" id="CLU_035849_0_1_1"/>
<keyword evidence="2 4" id="KW-0863">Zinc-finger</keyword>
<dbReference type="SUPFAM" id="SSF49599">
    <property type="entry name" value="TRAF domain-like"/>
    <property type="match status" value="1"/>
</dbReference>
<evidence type="ECO:0000256" key="4">
    <source>
        <dbReference type="PROSITE-ProRule" id="PRU00207"/>
    </source>
</evidence>
<reference evidence="6 7" key="1">
    <citation type="journal article" date="2007" name="Nature">
        <title>Evolution of genes and genomes on the Drosophila phylogeny.</title>
        <authorList>
            <consortium name="Drosophila 12 Genomes Consortium"/>
            <person name="Clark A.G."/>
            <person name="Eisen M.B."/>
            <person name="Smith D.R."/>
            <person name="Bergman C.M."/>
            <person name="Oliver B."/>
            <person name="Markow T.A."/>
            <person name="Kaufman T.C."/>
            <person name="Kellis M."/>
            <person name="Gelbart W."/>
            <person name="Iyer V.N."/>
            <person name="Pollard D.A."/>
            <person name="Sackton T.B."/>
            <person name="Larracuente A.M."/>
            <person name="Singh N.D."/>
            <person name="Abad J.P."/>
            <person name="Abt D.N."/>
            <person name="Adryan B."/>
            <person name="Aguade M."/>
            <person name="Akashi H."/>
            <person name="Anderson W.W."/>
            <person name="Aquadro C.F."/>
            <person name="Ardell D.H."/>
            <person name="Arguello R."/>
            <person name="Artieri C.G."/>
            <person name="Barbash D.A."/>
            <person name="Barker D."/>
            <person name="Barsanti P."/>
            <person name="Batterham P."/>
            <person name="Batzoglou S."/>
            <person name="Begun D."/>
            <person name="Bhutkar A."/>
            <person name="Blanco E."/>
            <person name="Bosak S.A."/>
            <person name="Bradley R.K."/>
            <person name="Brand A.D."/>
            <person name="Brent M.R."/>
            <person name="Brooks A.N."/>
            <person name="Brown R.H."/>
            <person name="Butlin R.K."/>
            <person name="Caggese C."/>
            <person name="Calvi B.R."/>
            <person name="Bernardo de Carvalho A."/>
            <person name="Caspi A."/>
            <person name="Castrezana S."/>
            <person name="Celniker S.E."/>
            <person name="Chang J.L."/>
            <person name="Chapple C."/>
            <person name="Chatterji S."/>
            <person name="Chinwalla A."/>
            <person name="Civetta A."/>
            <person name="Clifton S.W."/>
            <person name="Comeron J.M."/>
            <person name="Costello J.C."/>
            <person name="Coyne J.A."/>
            <person name="Daub J."/>
            <person name="David R.G."/>
            <person name="Delcher A.L."/>
            <person name="Delehaunty K."/>
            <person name="Do C.B."/>
            <person name="Ebling H."/>
            <person name="Edwards K."/>
            <person name="Eickbush T."/>
            <person name="Evans J.D."/>
            <person name="Filipski A."/>
            <person name="Findeiss S."/>
            <person name="Freyhult E."/>
            <person name="Fulton L."/>
            <person name="Fulton R."/>
            <person name="Garcia A.C."/>
            <person name="Gardiner A."/>
            <person name="Garfield D.A."/>
            <person name="Garvin B.E."/>
            <person name="Gibson G."/>
            <person name="Gilbert D."/>
            <person name="Gnerre S."/>
            <person name="Godfrey J."/>
            <person name="Good R."/>
            <person name="Gotea V."/>
            <person name="Gravely B."/>
            <person name="Greenberg A.J."/>
            <person name="Griffiths-Jones S."/>
            <person name="Gross S."/>
            <person name="Guigo R."/>
            <person name="Gustafson E.A."/>
            <person name="Haerty W."/>
            <person name="Hahn M.W."/>
            <person name="Halligan D.L."/>
            <person name="Halpern A.L."/>
            <person name="Halter G.M."/>
            <person name="Han M.V."/>
            <person name="Heger A."/>
            <person name="Hillier L."/>
            <person name="Hinrichs A.S."/>
            <person name="Holmes I."/>
            <person name="Hoskins R.A."/>
            <person name="Hubisz M.J."/>
            <person name="Hultmark D."/>
            <person name="Huntley M.A."/>
            <person name="Jaffe D.B."/>
            <person name="Jagadeeshan S."/>
            <person name="Jeck W.R."/>
            <person name="Johnson J."/>
            <person name="Jones C.D."/>
            <person name="Jordan W.C."/>
            <person name="Karpen G.H."/>
            <person name="Kataoka E."/>
            <person name="Keightley P.D."/>
            <person name="Kheradpour P."/>
            <person name="Kirkness E.F."/>
            <person name="Koerich L.B."/>
            <person name="Kristiansen K."/>
            <person name="Kudrna D."/>
            <person name="Kulathinal R.J."/>
            <person name="Kumar S."/>
            <person name="Kwok R."/>
            <person name="Lander E."/>
            <person name="Langley C.H."/>
            <person name="Lapoint R."/>
            <person name="Lazzaro B.P."/>
            <person name="Lee S.J."/>
            <person name="Levesque L."/>
            <person name="Li R."/>
            <person name="Lin C.F."/>
            <person name="Lin M.F."/>
            <person name="Lindblad-Toh K."/>
            <person name="Llopart A."/>
            <person name="Long M."/>
            <person name="Low L."/>
            <person name="Lozovsky E."/>
            <person name="Lu J."/>
            <person name="Luo M."/>
            <person name="Machado C.A."/>
            <person name="Makalowski W."/>
            <person name="Marzo M."/>
            <person name="Matsuda M."/>
            <person name="Matzkin L."/>
            <person name="McAllister B."/>
            <person name="McBride C.S."/>
            <person name="McKernan B."/>
            <person name="McKernan K."/>
            <person name="Mendez-Lago M."/>
            <person name="Minx P."/>
            <person name="Mollenhauer M.U."/>
            <person name="Montooth K."/>
            <person name="Mount S.M."/>
            <person name="Mu X."/>
            <person name="Myers E."/>
            <person name="Negre B."/>
            <person name="Newfeld S."/>
            <person name="Nielsen R."/>
            <person name="Noor M.A."/>
            <person name="O'Grady P."/>
            <person name="Pachter L."/>
            <person name="Papaceit M."/>
            <person name="Parisi M.J."/>
            <person name="Parisi M."/>
            <person name="Parts L."/>
            <person name="Pedersen J.S."/>
            <person name="Pesole G."/>
            <person name="Phillippy A.M."/>
            <person name="Ponting C.P."/>
            <person name="Pop M."/>
            <person name="Porcelli D."/>
            <person name="Powell J.R."/>
            <person name="Prohaska S."/>
            <person name="Pruitt K."/>
            <person name="Puig M."/>
            <person name="Quesneville H."/>
            <person name="Ram K.R."/>
            <person name="Rand D."/>
            <person name="Rasmussen M.D."/>
            <person name="Reed L.K."/>
            <person name="Reenan R."/>
            <person name="Reily A."/>
            <person name="Remington K.A."/>
            <person name="Rieger T.T."/>
            <person name="Ritchie M.G."/>
            <person name="Robin C."/>
            <person name="Rogers Y.H."/>
            <person name="Rohde C."/>
            <person name="Rozas J."/>
            <person name="Rubenfield M.J."/>
            <person name="Ruiz A."/>
            <person name="Russo S."/>
            <person name="Salzberg S.L."/>
            <person name="Sanchez-Gracia A."/>
            <person name="Saranga D.J."/>
            <person name="Sato H."/>
            <person name="Schaeffer S.W."/>
            <person name="Schatz M.C."/>
            <person name="Schlenke T."/>
            <person name="Schwartz R."/>
            <person name="Segarra C."/>
            <person name="Singh R.S."/>
            <person name="Sirot L."/>
            <person name="Sirota M."/>
            <person name="Sisneros N.B."/>
            <person name="Smith C.D."/>
            <person name="Smith T.F."/>
            <person name="Spieth J."/>
            <person name="Stage D.E."/>
            <person name="Stark A."/>
            <person name="Stephan W."/>
            <person name="Strausberg R.L."/>
            <person name="Strempel S."/>
            <person name="Sturgill D."/>
            <person name="Sutton G."/>
            <person name="Sutton G.G."/>
            <person name="Tao W."/>
            <person name="Teichmann S."/>
            <person name="Tobari Y.N."/>
            <person name="Tomimura Y."/>
            <person name="Tsolas J.M."/>
            <person name="Valente V.L."/>
            <person name="Venter E."/>
            <person name="Venter J.C."/>
            <person name="Vicario S."/>
            <person name="Vieira F.G."/>
            <person name="Vilella A.J."/>
            <person name="Villasante A."/>
            <person name="Walenz B."/>
            <person name="Wang J."/>
            <person name="Wasserman M."/>
            <person name="Watts T."/>
            <person name="Wilson D."/>
            <person name="Wilson R.K."/>
            <person name="Wing R.A."/>
            <person name="Wolfner M.F."/>
            <person name="Wong A."/>
            <person name="Wong G.K."/>
            <person name="Wu C.I."/>
            <person name="Wu G."/>
            <person name="Yamamoto D."/>
            <person name="Yang H.P."/>
            <person name="Yang S.P."/>
            <person name="Yorke J.A."/>
            <person name="Yoshida K."/>
            <person name="Zdobnov E."/>
            <person name="Zhang P."/>
            <person name="Zhang Y."/>
            <person name="Zimin A.V."/>
            <person name="Baldwin J."/>
            <person name="Abdouelleil A."/>
            <person name="Abdulkadir J."/>
            <person name="Abebe A."/>
            <person name="Abera B."/>
            <person name="Abreu J."/>
            <person name="Acer S.C."/>
            <person name="Aftuck L."/>
            <person name="Alexander A."/>
            <person name="An P."/>
            <person name="Anderson E."/>
            <person name="Anderson S."/>
            <person name="Arachi H."/>
            <person name="Azer M."/>
            <person name="Bachantsang P."/>
            <person name="Barry A."/>
            <person name="Bayul T."/>
            <person name="Berlin A."/>
            <person name="Bessette D."/>
            <person name="Bloom T."/>
            <person name="Blye J."/>
            <person name="Boguslavskiy L."/>
            <person name="Bonnet C."/>
            <person name="Boukhgalter B."/>
            <person name="Bourzgui I."/>
            <person name="Brown A."/>
            <person name="Cahill P."/>
            <person name="Channer S."/>
            <person name="Cheshatsang Y."/>
            <person name="Chuda L."/>
            <person name="Citroen M."/>
            <person name="Collymore A."/>
            <person name="Cooke P."/>
            <person name="Costello M."/>
            <person name="D'Aco K."/>
            <person name="Daza R."/>
            <person name="De Haan G."/>
            <person name="DeGray S."/>
            <person name="DeMaso C."/>
            <person name="Dhargay N."/>
            <person name="Dooley K."/>
            <person name="Dooley E."/>
            <person name="Doricent M."/>
            <person name="Dorje P."/>
            <person name="Dorjee K."/>
            <person name="Dupes A."/>
            <person name="Elong R."/>
            <person name="Falk J."/>
            <person name="Farina A."/>
            <person name="Faro S."/>
            <person name="Ferguson D."/>
            <person name="Fisher S."/>
            <person name="Foley C.D."/>
            <person name="Franke A."/>
            <person name="Friedrich D."/>
            <person name="Gadbois L."/>
            <person name="Gearin G."/>
            <person name="Gearin C.R."/>
            <person name="Giannoukos G."/>
            <person name="Goode T."/>
            <person name="Graham J."/>
            <person name="Grandbois E."/>
            <person name="Grewal S."/>
            <person name="Gyaltsen K."/>
            <person name="Hafez N."/>
            <person name="Hagos B."/>
            <person name="Hall J."/>
            <person name="Henson C."/>
            <person name="Hollinger A."/>
            <person name="Honan T."/>
            <person name="Huard M.D."/>
            <person name="Hughes L."/>
            <person name="Hurhula B."/>
            <person name="Husby M.E."/>
            <person name="Kamat A."/>
            <person name="Kanga B."/>
            <person name="Kashin S."/>
            <person name="Khazanovich D."/>
            <person name="Kisner P."/>
            <person name="Lance K."/>
            <person name="Lara M."/>
            <person name="Lee W."/>
            <person name="Lennon N."/>
            <person name="Letendre F."/>
            <person name="LeVine R."/>
            <person name="Lipovsky A."/>
            <person name="Liu X."/>
            <person name="Liu J."/>
            <person name="Liu S."/>
            <person name="Lokyitsang T."/>
            <person name="Lokyitsang Y."/>
            <person name="Lubonja R."/>
            <person name="Lui A."/>
            <person name="MacDonald P."/>
            <person name="Magnisalis V."/>
            <person name="Maru K."/>
            <person name="Matthews C."/>
            <person name="McCusker W."/>
            <person name="McDonough S."/>
            <person name="Mehta T."/>
            <person name="Meldrim J."/>
            <person name="Meneus L."/>
            <person name="Mihai O."/>
            <person name="Mihalev A."/>
            <person name="Mihova T."/>
            <person name="Mittelman R."/>
            <person name="Mlenga V."/>
            <person name="Montmayeur A."/>
            <person name="Mulrain L."/>
            <person name="Navidi A."/>
            <person name="Naylor J."/>
            <person name="Negash T."/>
            <person name="Nguyen T."/>
            <person name="Nguyen N."/>
            <person name="Nicol R."/>
            <person name="Norbu C."/>
            <person name="Norbu N."/>
            <person name="Novod N."/>
            <person name="O'Neill B."/>
            <person name="Osman S."/>
            <person name="Markiewicz E."/>
            <person name="Oyono O.L."/>
            <person name="Patti C."/>
            <person name="Phunkhang P."/>
            <person name="Pierre F."/>
            <person name="Priest M."/>
            <person name="Raghuraman S."/>
            <person name="Rege F."/>
            <person name="Reyes R."/>
            <person name="Rise C."/>
            <person name="Rogov P."/>
            <person name="Ross K."/>
            <person name="Ryan E."/>
            <person name="Settipalli S."/>
            <person name="Shea T."/>
            <person name="Sherpa N."/>
            <person name="Shi L."/>
            <person name="Shih D."/>
            <person name="Sparrow T."/>
            <person name="Spaulding J."/>
            <person name="Stalker J."/>
            <person name="Stange-Thomann N."/>
            <person name="Stavropoulos S."/>
            <person name="Stone C."/>
            <person name="Strader C."/>
            <person name="Tesfaye S."/>
            <person name="Thomson T."/>
            <person name="Thoulutsang Y."/>
            <person name="Thoulutsang D."/>
            <person name="Topham K."/>
            <person name="Topping I."/>
            <person name="Tsamla T."/>
            <person name="Vassiliev H."/>
            <person name="Vo A."/>
            <person name="Wangchuk T."/>
            <person name="Wangdi T."/>
            <person name="Weiand M."/>
            <person name="Wilkinson J."/>
            <person name="Wilson A."/>
            <person name="Yadav S."/>
            <person name="Young G."/>
            <person name="Yu Q."/>
            <person name="Zembek L."/>
            <person name="Zhong D."/>
            <person name="Zimmer A."/>
            <person name="Zwirko Z."/>
            <person name="Jaffe D.B."/>
            <person name="Alvarez P."/>
            <person name="Brockman W."/>
            <person name="Butler J."/>
            <person name="Chin C."/>
            <person name="Gnerre S."/>
            <person name="Grabherr M."/>
            <person name="Kleber M."/>
            <person name="Mauceli E."/>
            <person name="MacCallum I."/>
        </authorList>
    </citation>
    <scope>NUCLEOTIDE SEQUENCE [LARGE SCALE GENOMIC DNA]</scope>
    <source>
        <strain evidence="7">Tucson 14024-0371.13</strain>
    </source>
</reference>
<sequence length="406" mass="45868">MSQHSGFEEASSSNGRLRIRFLGQNPDNDVSLPPIDLSLASSNESLALEDTESDDELSNVATPSGFTERDAASNLEQRLNEVARCVVCKNISFTALFQCQRGHLICAGCYEIRVHDKLLSAGLSTCPECGVRINIREPSQNVVVESTVAEMPVACEHCAAKMPRSGLREHFLRSCPKRLVSCQYHRLGCDWVGEAPWKSEHETVCPVVGKSGLELLESLQLKQDTRDAKQRIISQILTIMQLPDLKMRRLQVLPQKTREGLFPLDTFVSVARFQAYHHRWEVLLKWERPNQPIVSKELSEEGSDKSSPKEESDIAPETCYSAFNTLMFKLRLESAADCRSTLVLSYTFVQGTYSEVRFLPNLCERCEFSKDRIMSPPSIFYSHTKTHCSKLVNERGIFTRLLMVMN</sequence>
<dbReference type="Proteomes" id="UP000007801">
    <property type="component" value="Unassembled WGS sequence"/>
</dbReference>
<proteinExistence type="predicted"/>
<dbReference type="STRING" id="7217.B3MV50"/>
<organism evidence="6 7">
    <name type="scientific">Drosophila ananassae</name>
    <name type="common">Fruit fly</name>
    <dbReference type="NCBI Taxonomy" id="7217"/>
    <lineage>
        <taxon>Eukaryota</taxon>
        <taxon>Metazoa</taxon>
        <taxon>Ecdysozoa</taxon>
        <taxon>Arthropoda</taxon>
        <taxon>Hexapoda</taxon>
        <taxon>Insecta</taxon>
        <taxon>Pterygota</taxon>
        <taxon>Neoptera</taxon>
        <taxon>Endopterygota</taxon>
        <taxon>Diptera</taxon>
        <taxon>Brachycera</taxon>
        <taxon>Muscomorpha</taxon>
        <taxon>Ephydroidea</taxon>
        <taxon>Drosophilidae</taxon>
        <taxon>Drosophila</taxon>
        <taxon>Sophophora</taxon>
    </lineage>
</organism>
<gene>
    <name evidence="6" type="primary">Dana\GF21697</name>
    <name evidence="6" type="synonym">dana_GLEANR_557</name>
    <name evidence="6" type="ORF">GF21697</name>
</gene>
<dbReference type="OMA" id="CAGCYQM"/>
<dbReference type="InterPro" id="IPR001293">
    <property type="entry name" value="Znf_TRAF"/>
</dbReference>
<keyword evidence="7" id="KW-1185">Reference proteome</keyword>
<keyword evidence="3 4" id="KW-0862">Zinc</keyword>